<evidence type="ECO:0000256" key="3">
    <source>
        <dbReference type="ARBA" id="ARBA00023065"/>
    </source>
</evidence>
<proteinExistence type="inferred from homology"/>
<dbReference type="InterPro" id="IPR035067">
    <property type="entry name" value="V-type_ATPase_csu/dsu"/>
</dbReference>
<evidence type="ECO:0000313" key="4">
    <source>
        <dbReference type="EMBL" id="RJP24188.1"/>
    </source>
</evidence>
<dbReference type="SUPFAM" id="SSF103486">
    <property type="entry name" value="V-type ATP synthase subunit C"/>
    <property type="match status" value="1"/>
</dbReference>
<comment type="caution">
    <text evidence="4">The sequence shown here is derived from an EMBL/GenBank/DDBJ whole genome shotgun (WGS) entry which is preliminary data.</text>
</comment>
<evidence type="ECO:0000256" key="1">
    <source>
        <dbReference type="ARBA" id="ARBA00006709"/>
    </source>
</evidence>
<dbReference type="Gene3D" id="1.10.132.50">
    <property type="entry name" value="ATP synthase (C/AC39) subunit, domain 3"/>
    <property type="match status" value="1"/>
</dbReference>
<organism evidence="4 5">
    <name type="scientific">Abyssobacteria bacterium (strain SURF_5)</name>
    <dbReference type="NCBI Taxonomy" id="2093360"/>
    <lineage>
        <taxon>Bacteria</taxon>
        <taxon>Pseudomonadati</taxon>
        <taxon>Candidatus Hydrogenedentota</taxon>
        <taxon>Candidatus Abyssobacteria</taxon>
    </lineage>
</organism>
<dbReference type="Gene3D" id="1.20.1690.10">
    <property type="entry name" value="V-type ATP synthase subunit C domain"/>
    <property type="match status" value="2"/>
</dbReference>
<evidence type="ECO:0008006" key="6">
    <source>
        <dbReference type="Google" id="ProtNLM"/>
    </source>
</evidence>
<accession>A0A3A4NUG3</accession>
<protein>
    <recommendedName>
        <fullName evidence="6">V-type ATP synthase subunit C</fullName>
    </recommendedName>
</protein>
<dbReference type="Pfam" id="PF01992">
    <property type="entry name" value="vATP-synt_AC39"/>
    <property type="match status" value="1"/>
</dbReference>
<dbReference type="InterPro" id="IPR044911">
    <property type="entry name" value="V-type_ATPase_csu/dsu_dom_3"/>
</dbReference>
<comment type="similarity">
    <text evidence="1">Belongs to the V-ATPase V0D/AC39 subunit family.</text>
</comment>
<reference evidence="4 5" key="1">
    <citation type="journal article" date="2017" name="ISME J.">
        <title>Energy and carbon metabolisms in a deep terrestrial subsurface fluid microbial community.</title>
        <authorList>
            <person name="Momper L."/>
            <person name="Jungbluth S.P."/>
            <person name="Lee M.D."/>
            <person name="Amend J.P."/>
        </authorList>
    </citation>
    <scope>NUCLEOTIDE SEQUENCE [LARGE SCALE GENOMIC DNA]</scope>
    <source>
        <strain evidence="4">SURF_5</strain>
    </source>
</reference>
<dbReference type="AlphaFoldDB" id="A0A3A4NUG3"/>
<dbReference type="PANTHER" id="PTHR38682">
    <property type="entry name" value="V-TYPE ATP SYNTHASE SUBUNIT C"/>
    <property type="match status" value="1"/>
</dbReference>
<dbReference type="InterPro" id="IPR036079">
    <property type="entry name" value="ATPase_csu/dsu_sf"/>
</dbReference>
<dbReference type="InterPro" id="IPR050873">
    <property type="entry name" value="V-ATPase_V0D/AC39_subunit"/>
</dbReference>
<dbReference type="Proteomes" id="UP000265882">
    <property type="component" value="Unassembled WGS sequence"/>
</dbReference>
<dbReference type="InterPro" id="IPR002843">
    <property type="entry name" value="ATPase_V0-cplx_csu/dsu"/>
</dbReference>
<dbReference type="PANTHER" id="PTHR38682:SF1">
    <property type="entry name" value="V-TYPE ATP SYNTHASE SUBUNIT C"/>
    <property type="match status" value="1"/>
</dbReference>
<name>A0A3A4NUG3_ABYX5</name>
<dbReference type="GO" id="GO:0046961">
    <property type="term" value="F:proton-transporting ATPase activity, rotational mechanism"/>
    <property type="evidence" value="ECO:0007669"/>
    <property type="project" value="InterPro"/>
</dbReference>
<dbReference type="EMBL" id="QZKU01000039">
    <property type="protein sequence ID" value="RJP24188.1"/>
    <property type="molecule type" value="Genomic_DNA"/>
</dbReference>
<keyword evidence="2" id="KW-0813">Transport</keyword>
<evidence type="ECO:0000256" key="2">
    <source>
        <dbReference type="ARBA" id="ARBA00022448"/>
    </source>
</evidence>
<evidence type="ECO:0000313" key="5">
    <source>
        <dbReference type="Proteomes" id="UP000265882"/>
    </source>
</evidence>
<sequence>MDDYRYTYAVARISVLSTRLIDKAFASRVLAAEPREILRMLSETDYAQSFASIEDPADFDRGLIIELGKTYDLLHHICPEKEVIELLRKRYDFHNLKALLKAHLLEVPANGSIIDLGTYALEKLSATVSENAYRFVPDYIRDTALQAVAAYEKTQKLEEISRICDRAMWMHLIERAREVGNEIVIDLFRKHIDFVNIKTFIRIKEFAEDRDVLNASFIPGGSYTIDFFLHSLDEQISMFLTHLDRGSEDRRVLSEGLSRWPEDRSFWRLELAIDNYFLNRFYQMRNALFSIAPLIYYLLRKESDGKFLRTVIKSKMIGMARNEIEERVRFLYV</sequence>
<keyword evidence="3" id="KW-0406">Ion transport</keyword>
<gene>
    <name evidence="4" type="ORF">C4520_04675</name>
</gene>